<keyword evidence="1" id="KW-0732">Signal</keyword>
<organism evidence="3 4">
    <name type="scientific">Photobacterium damsela subsp. piscicida</name>
    <name type="common">Pasteurella piscicida</name>
    <dbReference type="NCBI Taxonomy" id="38294"/>
    <lineage>
        <taxon>Bacteria</taxon>
        <taxon>Pseudomonadati</taxon>
        <taxon>Pseudomonadota</taxon>
        <taxon>Gammaproteobacteria</taxon>
        <taxon>Vibrionales</taxon>
        <taxon>Vibrionaceae</taxon>
        <taxon>Photobacterium</taxon>
    </lineage>
</organism>
<dbReference type="PROSITE" id="PS50206">
    <property type="entry name" value="RHODANESE_3"/>
    <property type="match status" value="1"/>
</dbReference>
<dbReference type="Pfam" id="PF00581">
    <property type="entry name" value="Rhodanese"/>
    <property type="match status" value="1"/>
</dbReference>
<feature type="signal peptide" evidence="1">
    <location>
        <begin position="1"/>
        <end position="30"/>
    </location>
</feature>
<accession>A0AAD1CCJ1</accession>
<name>A0AAD1CCJ1_PHODP</name>
<dbReference type="InterPro" id="IPR036873">
    <property type="entry name" value="Rhodanese-like_dom_sf"/>
</dbReference>
<dbReference type="Proteomes" id="UP000218676">
    <property type="component" value="Chromosome 1"/>
</dbReference>
<dbReference type="AlphaFoldDB" id="A0AAD1CCJ1"/>
<reference evidence="4" key="1">
    <citation type="submission" date="2017-05" db="EMBL/GenBank/DDBJ databases">
        <title>Whole genome sequence of fish pathogenic bacteria, Photobacterium damselae subsp. piscicida, strain 91-197, isolated from hybrid striped bass (Morone sp.) in USA.</title>
        <authorList>
            <person name="Teru Y."/>
            <person name="Hikima J."/>
            <person name="Kono T."/>
            <person name="Sakai M."/>
            <person name="Takano T."/>
            <person name="Hawke J.P."/>
            <person name="Takeyama H."/>
            <person name="Aoki T."/>
        </authorList>
    </citation>
    <scope>NUCLEOTIDE SEQUENCE [LARGE SCALE GENOMIC DNA]</scope>
    <source>
        <strain evidence="4">91-197</strain>
    </source>
</reference>
<dbReference type="InterPro" id="IPR050229">
    <property type="entry name" value="GlpE_sulfurtransferase"/>
</dbReference>
<protein>
    <submittedName>
        <fullName evidence="3">Thiosulfate sulfurtransferase PspE</fullName>
    </submittedName>
</protein>
<dbReference type="PANTHER" id="PTHR43031:SF1">
    <property type="entry name" value="PYRIDINE NUCLEOTIDE-DISULPHIDE OXIDOREDUCTASE"/>
    <property type="match status" value="1"/>
</dbReference>
<evidence type="ECO:0000259" key="2">
    <source>
        <dbReference type="PROSITE" id="PS50206"/>
    </source>
</evidence>
<evidence type="ECO:0000313" key="3">
    <source>
        <dbReference type="EMBL" id="BAX51760.1"/>
    </source>
</evidence>
<dbReference type="InterPro" id="IPR001763">
    <property type="entry name" value="Rhodanese-like_dom"/>
</dbReference>
<dbReference type="EMBL" id="AP018045">
    <property type="protein sequence ID" value="BAX51760.1"/>
    <property type="molecule type" value="Genomic_DNA"/>
</dbReference>
<gene>
    <name evidence="3" type="ORF">PDPUS_1_00385</name>
</gene>
<evidence type="ECO:0000256" key="1">
    <source>
        <dbReference type="SAM" id="SignalP"/>
    </source>
</evidence>
<dbReference type="PANTHER" id="PTHR43031">
    <property type="entry name" value="FAD-DEPENDENT OXIDOREDUCTASE"/>
    <property type="match status" value="1"/>
</dbReference>
<proteinExistence type="predicted"/>
<dbReference type="Gene3D" id="3.40.250.10">
    <property type="entry name" value="Rhodanese-like domain"/>
    <property type="match status" value="1"/>
</dbReference>
<dbReference type="SMART" id="SM00450">
    <property type="entry name" value="RHOD"/>
    <property type="match status" value="1"/>
</dbReference>
<feature type="chain" id="PRO_5042038552" evidence="1">
    <location>
        <begin position="31"/>
        <end position="127"/>
    </location>
</feature>
<evidence type="ECO:0000313" key="4">
    <source>
        <dbReference type="Proteomes" id="UP000218676"/>
    </source>
</evidence>
<dbReference type="CDD" id="cd00158">
    <property type="entry name" value="RHOD"/>
    <property type="match status" value="1"/>
</dbReference>
<feature type="domain" description="Rhodanese" evidence="2">
    <location>
        <begin position="43"/>
        <end position="115"/>
    </location>
</feature>
<dbReference type="SUPFAM" id="SSF52821">
    <property type="entry name" value="Rhodanese/Cell cycle control phosphatase"/>
    <property type="match status" value="1"/>
</dbReference>
<sequence length="127" mass="14403">MMRRTITSSFHLKTMGILFCGLFSSQNLSAKEVTPAEFWQLEQTPNAVIVDVRSPAEFKQGHLPSAMNIPFDQIAQLEAQVKEKDRPILLYCRSGQRARIAEQQLNALGYPNTFNGMSYQQLLQTKP</sequence>